<gene>
    <name evidence="5" type="ORF">EEDITHA_LOCUS2126</name>
</gene>
<evidence type="ECO:0000313" key="5">
    <source>
        <dbReference type="EMBL" id="CAH2085678.1"/>
    </source>
</evidence>
<dbReference type="Gene3D" id="2.20.25.240">
    <property type="match status" value="1"/>
</dbReference>
<dbReference type="Proteomes" id="UP001153954">
    <property type="component" value="Unassembled WGS sequence"/>
</dbReference>
<sequence length="117" mass="13071">MVFQSSYVVRDFASGVAMVIDTTGAEGGRGGMVRYAVTQRGAPCLLLDGFGFVARKRRGSRVYWTCRSRKQHGCPARALTVEGRLVMRHSRHNHVPHKQTTQINRIESLIEIISADK</sequence>
<keyword evidence="3" id="KW-0862">Zinc</keyword>
<protein>
    <recommendedName>
        <fullName evidence="4">FLYWCH-type domain-containing protein</fullName>
    </recommendedName>
</protein>
<evidence type="ECO:0000256" key="3">
    <source>
        <dbReference type="ARBA" id="ARBA00022833"/>
    </source>
</evidence>
<dbReference type="EMBL" id="CAKOGL010000004">
    <property type="protein sequence ID" value="CAH2085678.1"/>
    <property type="molecule type" value="Genomic_DNA"/>
</dbReference>
<accession>A0AAU9TFB7</accession>
<evidence type="ECO:0000313" key="6">
    <source>
        <dbReference type="Proteomes" id="UP001153954"/>
    </source>
</evidence>
<keyword evidence="1" id="KW-0479">Metal-binding</keyword>
<dbReference type="Pfam" id="PF04500">
    <property type="entry name" value="FLYWCH"/>
    <property type="match status" value="1"/>
</dbReference>
<evidence type="ECO:0000256" key="2">
    <source>
        <dbReference type="ARBA" id="ARBA00022771"/>
    </source>
</evidence>
<proteinExistence type="predicted"/>
<dbReference type="AlphaFoldDB" id="A0AAU9TFB7"/>
<evidence type="ECO:0000259" key="4">
    <source>
        <dbReference type="Pfam" id="PF04500"/>
    </source>
</evidence>
<organism evidence="5 6">
    <name type="scientific">Euphydryas editha</name>
    <name type="common">Edith's checkerspot</name>
    <dbReference type="NCBI Taxonomy" id="104508"/>
    <lineage>
        <taxon>Eukaryota</taxon>
        <taxon>Metazoa</taxon>
        <taxon>Ecdysozoa</taxon>
        <taxon>Arthropoda</taxon>
        <taxon>Hexapoda</taxon>
        <taxon>Insecta</taxon>
        <taxon>Pterygota</taxon>
        <taxon>Neoptera</taxon>
        <taxon>Endopterygota</taxon>
        <taxon>Lepidoptera</taxon>
        <taxon>Glossata</taxon>
        <taxon>Ditrysia</taxon>
        <taxon>Papilionoidea</taxon>
        <taxon>Nymphalidae</taxon>
        <taxon>Nymphalinae</taxon>
        <taxon>Euphydryas</taxon>
    </lineage>
</organism>
<dbReference type="InterPro" id="IPR007588">
    <property type="entry name" value="Znf_FLYWCH"/>
</dbReference>
<reference evidence="5" key="1">
    <citation type="submission" date="2022-03" db="EMBL/GenBank/DDBJ databases">
        <authorList>
            <person name="Tunstrom K."/>
        </authorList>
    </citation>
    <scope>NUCLEOTIDE SEQUENCE</scope>
</reference>
<evidence type="ECO:0000256" key="1">
    <source>
        <dbReference type="ARBA" id="ARBA00022723"/>
    </source>
</evidence>
<feature type="domain" description="FLYWCH-type" evidence="4">
    <location>
        <begin position="37"/>
        <end position="94"/>
    </location>
</feature>
<keyword evidence="6" id="KW-1185">Reference proteome</keyword>
<comment type="caution">
    <text evidence="5">The sequence shown here is derived from an EMBL/GenBank/DDBJ whole genome shotgun (WGS) entry which is preliminary data.</text>
</comment>
<dbReference type="GO" id="GO:0008270">
    <property type="term" value="F:zinc ion binding"/>
    <property type="evidence" value="ECO:0007669"/>
    <property type="project" value="UniProtKB-KW"/>
</dbReference>
<keyword evidence="2" id="KW-0863">Zinc-finger</keyword>
<name>A0AAU9TFB7_EUPED</name>